<evidence type="ECO:0000256" key="1">
    <source>
        <dbReference type="SAM" id="MobiDB-lite"/>
    </source>
</evidence>
<dbReference type="Proteomes" id="UP001419268">
    <property type="component" value="Unassembled WGS sequence"/>
</dbReference>
<evidence type="ECO:0000313" key="3">
    <source>
        <dbReference type="Proteomes" id="UP001419268"/>
    </source>
</evidence>
<reference evidence="2 3" key="1">
    <citation type="submission" date="2024-01" db="EMBL/GenBank/DDBJ databases">
        <title>Genome assemblies of Stephania.</title>
        <authorList>
            <person name="Yang L."/>
        </authorList>
    </citation>
    <scope>NUCLEOTIDE SEQUENCE [LARGE SCALE GENOMIC DNA]</scope>
    <source>
        <strain evidence="2">JXDWG</strain>
        <tissue evidence="2">Leaf</tissue>
    </source>
</reference>
<organism evidence="2 3">
    <name type="scientific">Stephania cephalantha</name>
    <dbReference type="NCBI Taxonomy" id="152367"/>
    <lineage>
        <taxon>Eukaryota</taxon>
        <taxon>Viridiplantae</taxon>
        <taxon>Streptophyta</taxon>
        <taxon>Embryophyta</taxon>
        <taxon>Tracheophyta</taxon>
        <taxon>Spermatophyta</taxon>
        <taxon>Magnoliopsida</taxon>
        <taxon>Ranunculales</taxon>
        <taxon>Menispermaceae</taxon>
        <taxon>Menispermoideae</taxon>
        <taxon>Cissampelideae</taxon>
        <taxon>Stephania</taxon>
    </lineage>
</organism>
<comment type="caution">
    <text evidence="2">The sequence shown here is derived from an EMBL/GenBank/DDBJ whole genome shotgun (WGS) entry which is preliminary data.</text>
</comment>
<evidence type="ECO:0000313" key="2">
    <source>
        <dbReference type="EMBL" id="KAK9158146.1"/>
    </source>
</evidence>
<accession>A0AAP0KT71</accession>
<sequence length="135" mass="15148">MMAMPRAASQRRRSPVVVPRRSRVASPPEPFARLRPSAAAERRCVARPSAFSLPRRVLAFTRCLRRPRAADLNPPLLLRHAAHRCHAASRAVLPSKLSRAVPRPSLLPAGRVDHHRELRDRALRSPPAAYAWRIA</sequence>
<protein>
    <submittedName>
        <fullName evidence="2">Uncharacterized protein</fullName>
    </submittedName>
</protein>
<dbReference type="AlphaFoldDB" id="A0AAP0KT71"/>
<proteinExistence type="predicted"/>
<dbReference type="EMBL" id="JBBNAG010000002">
    <property type="protein sequence ID" value="KAK9158146.1"/>
    <property type="molecule type" value="Genomic_DNA"/>
</dbReference>
<gene>
    <name evidence="2" type="ORF">Scep_004720</name>
</gene>
<keyword evidence="3" id="KW-1185">Reference proteome</keyword>
<feature type="region of interest" description="Disordered" evidence="1">
    <location>
        <begin position="1"/>
        <end position="31"/>
    </location>
</feature>
<name>A0AAP0KT71_9MAGN</name>